<evidence type="ECO:0000313" key="2">
    <source>
        <dbReference type="EMBL" id="MDP9827847.1"/>
    </source>
</evidence>
<dbReference type="InterPro" id="IPR006638">
    <property type="entry name" value="Elp3/MiaA/NifB-like_rSAM"/>
</dbReference>
<keyword evidence="3" id="KW-1185">Reference proteome</keyword>
<dbReference type="InterPro" id="IPR007197">
    <property type="entry name" value="rSAM"/>
</dbReference>
<gene>
    <name evidence="2" type="ORF">J2S57_003596</name>
</gene>
<reference evidence="2 3" key="1">
    <citation type="submission" date="2023-07" db="EMBL/GenBank/DDBJ databases">
        <title>Sequencing the genomes of 1000 actinobacteria strains.</title>
        <authorList>
            <person name="Klenk H.-P."/>
        </authorList>
    </citation>
    <scope>NUCLEOTIDE SEQUENCE [LARGE SCALE GENOMIC DNA]</scope>
    <source>
        <strain evidence="2 3">DSM 44388</strain>
    </source>
</reference>
<dbReference type="RefSeq" id="WP_307244418.1">
    <property type="nucleotide sequence ID" value="NZ_JAUSQZ010000001.1"/>
</dbReference>
<dbReference type="InterPro" id="IPR045784">
    <property type="entry name" value="Radical_SAM_N2"/>
</dbReference>
<comment type="caution">
    <text evidence="2">The sequence shown here is derived from an EMBL/GenBank/DDBJ whole genome shotgun (WGS) entry which is preliminary data.</text>
</comment>
<accession>A0ABT9P596</accession>
<sequence length="673" mass="74446">MRTDTSAVDSVFDRLESLLPFVSKPIQYVGGELNSTIKEWDVAGPQTVRWALMYPDAYEVGLPNQGTMILYEVLNERPDALAERTYAVWPDLEKLMREHGVPQFTVDAHRPVGAFDVLGLSFSTELGYTNMLTALDLAGIPLEASERTVDHPIVLAGGHAAFNPEPIADFIDAAVLGDGEQAVGIITDVIREWKEEGSPGGREELLFRLSGTGGVYVPSLYDVTYSADGTIQRVLPNRAGVPYRVSKHTVMDLDEWPYPKKPLVPVAESVHERMSVEIFRGCTRGCRFCQAGMITRPVRERSIEGIGAMVDAGLKATGFEEVGLLSLSSADHSEIADVTKQLADRYDGTNTGLSLPSTRVDAFNIDLAQELSRNGRRSGLTFAPEGGSERIRKVINKMVTEDDLVRTVAAAYGAGWRQVKLYFMCGLPTETDEDVLQIAELAKRVIQTGREVSGTKDIRCTVSIGGFVPKPHTPFQWVGQTEPDVIDARLAKLREAIRSDKRYGRAIGFRYHDGKPGQVEGLLSRGDRRVGRVIKAVWEDGGRFDGWSEHFSYDRWMASAEKALAGSEVDVAWYTTRERGRNEVLPWDHLDSGLDKDWLWEDWQDALDEDEVEDCRWTPCFDCGVCPQMNTEIQIGPTGRSLLPLAVVPSQGQINVGIQTHTHTHTPIAGPVS</sequence>
<dbReference type="PANTHER" id="PTHR42731:SF1">
    <property type="entry name" value="RADICAL SAM DOMAIN PROTEIN"/>
    <property type="match status" value="1"/>
</dbReference>
<dbReference type="InterPro" id="IPR058240">
    <property type="entry name" value="rSAM_sf"/>
</dbReference>
<dbReference type="PANTHER" id="PTHR42731">
    <property type="entry name" value="SLL1084 PROTEIN"/>
    <property type="match status" value="1"/>
</dbReference>
<organism evidence="2 3">
    <name type="scientific">Kineosporia succinea</name>
    <dbReference type="NCBI Taxonomy" id="84632"/>
    <lineage>
        <taxon>Bacteria</taxon>
        <taxon>Bacillati</taxon>
        <taxon>Actinomycetota</taxon>
        <taxon>Actinomycetes</taxon>
        <taxon>Kineosporiales</taxon>
        <taxon>Kineosporiaceae</taxon>
        <taxon>Kineosporia</taxon>
    </lineage>
</organism>
<evidence type="ECO:0000259" key="1">
    <source>
        <dbReference type="PROSITE" id="PS51918"/>
    </source>
</evidence>
<dbReference type="Pfam" id="PF04055">
    <property type="entry name" value="Radical_SAM"/>
    <property type="match status" value="1"/>
</dbReference>
<dbReference type="InterPro" id="IPR023862">
    <property type="entry name" value="CHP03960_rSAM"/>
</dbReference>
<dbReference type="Proteomes" id="UP001235712">
    <property type="component" value="Unassembled WGS sequence"/>
</dbReference>
<dbReference type="SMART" id="SM00729">
    <property type="entry name" value="Elp3"/>
    <property type="match status" value="1"/>
</dbReference>
<dbReference type="Gene3D" id="3.80.30.20">
    <property type="entry name" value="tm_1862 like domain"/>
    <property type="match status" value="1"/>
</dbReference>
<dbReference type="NCBIfam" id="TIGR03960">
    <property type="entry name" value="rSAM_fuse_unch"/>
    <property type="match status" value="1"/>
</dbReference>
<evidence type="ECO:0000313" key="3">
    <source>
        <dbReference type="Proteomes" id="UP001235712"/>
    </source>
</evidence>
<name>A0ABT9P596_9ACTN</name>
<dbReference type="SUPFAM" id="SSF102114">
    <property type="entry name" value="Radical SAM enzymes"/>
    <property type="match status" value="1"/>
</dbReference>
<dbReference type="SFLD" id="SFLDS00029">
    <property type="entry name" value="Radical_SAM"/>
    <property type="match status" value="1"/>
</dbReference>
<dbReference type="EMBL" id="JAUSQZ010000001">
    <property type="protein sequence ID" value="MDP9827847.1"/>
    <property type="molecule type" value="Genomic_DNA"/>
</dbReference>
<dbReference type="Pfam" id="PF19864">
    <property type="entry name" value="Radical_SAM_N2"/>
    <property type="match status" value="1"/>
</dbReference>
<proteinExistence type="predicted"/>
<dbReference type="InterPro" id="IPR023404">
    <property type="entry name" value="rSAM_horseshoe"/>
</dbReference>
<feature type="domain" description="Radical SAM core" evidence="1">
    <location>
        <begin position="268"/>
        <end position="510"/>
    </location>
</feature>
<dbReference type="SFLD" id="SFLDG01082">
    <property type="entry name" value="B12-binding_domain_containing"/>
    <property type="match status" value="1"/>
</dbReference>
<protein>
    <submittedName>
        <fullName evidence="2">Radical SAM family uncharacterized protein</fullName>
    </submittedName>
</protein>
<dbReference type="CDD" id="cd01335">
    <property type="entry name" value="Radical_SAM"/>
    <property type="match status" value="1"/>
</dbReference>
<dbReference type="PROSITE" id="PS51918">
    <property type="entry name" value="RADICAL_SAM"/>
    <property type="match status" value="1"/>
</dbReference>